<evidence type="ECO:0000256" key="15">
    <source>
        <dbReference type="ARBA" id="ARBA00022833"/>
    </source>
</evidence>
<dbReference type="InterPro" id="IPR035587">
    <property type="entry name" value="DUS-like_FMN-bd"/>
</dbReference>
<feature type="region of interest" description="Disordered" evidence="27">
    <location>
        <begin position="71"/>
        <end position="97"/>
    </location>
</feature>
<comment type="catalytic activity">
    <reaction evidence="25">
        <text>5,6-dihydrouridine(47) in tRNA + NADP(+) = uridine(47) in tRNA + NADPH + H(+)</text>
        <dbReference type="Rhea" id="RHEA:53360"/>
        <dbReference type="Rhea" id="RHEA-COMP:13539"/>
        <dbReference type="Rhea" id="RHEA-COMP:13540"/>
        <dbReference type="ChEBI" id="CHEBI:15378"/>
        <dbReference type="ChEBI" id="CHEBI:57783"/>
        <dbReference type="ChEBI" id="CHEBI:58349"/>
        <dbReference type="ChEBI" id="CHEBI:65315"/>
        <dbReference type="ChEBI" id="CHEBI:74443"/>
        <dbReference type="EC" id="1.3.1.89"/>
    </reaction>
    <physiologicalReaction direction="right-to-left" evidence="25">
        <dbReference type="Rhea" id="RHEA:53362"/>
    </physiologicalReaction>
</comment>
<feature type="compositionally biased region" description="Basic and acidic residues" evidence="27">
    <location>
        <begin position="577"/>
        <end position="590"/>
    </location>
</feature>
<keyword evidence="13" id="KW-0677">Repeat</keyword>
<keyword evidence="16" id="KW-0521">NADP</keyword>
<evidence type="ECO:0000256" key="1">
    <source>
        <dbReference type="ARBA" id="ARBA00001917"/>
    </source>
</evidence>
<keyword evidence="9" id="KW-0288">FMN</keyword>
<proteinExistence type="inferred from homology"/>
<dbReference type="EC" id="1.3.1.89" evidence="5"/>
<dbReference type="GO" id="GO:0102265">
    <property type="term" value="F:tRNA-dihydrouridine47 synthase activity"/>
    <property type="evidence" value="ECO:0007669"/>
    <property type="project" value="UniProtKB-EC"/>
</dbReference>
<evidence type="ECO:0000256" key="16">
    <source>
        <dbReference type="ARBA" id="ARBA00022857"/>
    </source>
</evidence>
<dbReference type="Gene3D" id="3.30.160.60">
    <property type="entry name" value="Classic Zinc Finger"/>
    <property type="match status" value="1"/>
</dbReference>
<dbReference type="InterPro" id="IPR018517">
    <property type="entry name" value="tRNA_hU_synthase_CS"/>
</dbReference>
<dbReference type="STRING" id="331657.A0A4U0XVX3"/>
<feature type="compositionally biased region" description="Polar residues" evidence="27">
    <location>
        <begin position="929"/>
        <end position="944"/>
    </location>
</feature>
<evidence type="ECO:0000256" key="25">
    <source>
        <dbReference type="ARBA" id="ARBA00049513"/>
    </source>
</evidence>
<dbReference type="Gene3D" id="3.20.20.70">
    <property type="entry name" value="Aldolase class I"/>
    <property type="match status" value="1"/>
</dbReference>
<feature type="domain" description="C2H2-type" evidence="28">
    <location>
        <begin position="1151"/>
        <end position="1178"/>
    </location>
</feature>
<evidence type="ECO:0000256" key="24">
    <source>
        <dbReference type="ARBA" id="ARBA00049447"/>
    </source>
</evidence>
<dbReference type="OrthoDB" id="259935at2759"/>
<evidence type="ECO:0000256" key="6">
    <source>
        <dbReference type="ARBA" id="ARBA00022143"/>
    </source>
</evidence>
<keyword evidence="17" id="KW-0560">Oxidoreductase</keyword>
<dbReference type="GO" id="GO:0003723">
    <property type="term" value="F:RNA binding"/>
    <property type="evidence" value="ECO:0007669"/>
    <property type="project" value="TreeGrafter"/>
</dbReference>
<feature type="compositionally biased region" description="Low complexity" evidence="27">
    <location>
        <begin position="885"/>
        <end position="910"/>
    </location>
</feature>
<sequence>MEDGRKELVLLEDAARQAKSDQEAVMDEGVGVVNIVSSKTKMDLKKHAIKTPKADAYNDWLIKRQKEVDDRFRGKDGNKDENDSEAKDGTVEERGTNEILEDNRARYTEPPFLPSEKRRIYYGPETAVLAPLTTQGNLPFRRLCVELGAQVTWSEMAMGLPLLQGEKSEWALMKAHESETLPPRYRPTSVVEEYDNSRDLKFGAQIAGNKPWNTLKTTEVLTALCPHLRAIDLNCGCPIDLVYRQGAGSALLDSPGKLEKMLRGMNAVSQEIPITVKIRMGTKDGKPTAEKLVERLALGGPEIQQLGEGPAGVAAITLHGRSRQQRYTRSADWSYIADCATLLKGFNEMDSRRADTMAGPDPRQLSSSNNGKVYFIGNGDCYSHVDYNEHIAHGKVDSVMVARGALIKPWIFEEIEQGQYLDKSATERLAYIEKYAKYGLENWGSDEIGVGITRRFLLEWLSFACRYVPVGLLEHLPPHIQDRPPAYKGRNELETLLSSDNYKDWIKISEMFLGPAHKDFRFEPKHRSNSYEIEAEETPPPLTFSPTERESTAESTPISTPALGTVQPRRFLSSQRKQPEDPWICRHNDLEDHDEDLLFPPDDDDSAFTLFPASSPKPSLHKMAASPIDITKPRYGSSSPRNQTSNLTSQLQEAGARPTSNLTVGHRAGNEGRPTPGRHESFGNMFGTSQGGSGARPIYVNDRLRRESTALAGSLANGMSWGGVSVGSWIRDDIIMAGTSPYNFQSPSFHSSSYLPKMEAQFMKDYICCGETLDSLHELLQHYEEAHAQVPTQTMGRTPQSQRPAFPNRQTADASNAAAAAQQQSQRQQAANAYQGTQSGLNGVSGTASGYGAQQNSSSMFGGTSLAPVQDLDNLEDMEMDDATSGLPAQQQQQQSQAHQNFQPQQQFGRQNQHMPSVNVNMANALQGQQRLRSSTPTTPQAGNQGFPLQHNPTVSSVNTPTFSTASSNQHQNKSSPESSVPGTPAELDQDLSNLYGNFDPNFDPTTMQGVNTDWGNKGNFTSSMSNLYIDEPAKRLFSKQGGFSNQHTGFTNGQFGANGELAKRMREQQLMAGMGGNPVGFPGEEIKPFRCPVIGCEKAYKNQNGLKYHKQHGHQNQQLKENPDGTFSIVDPVTSVPYPGTVGMEKEKPYRCKVCGKRYKNLNGLKYHRQHSPPCNPELKLDPAAVPGAPSHISAMNVNVAGAGLLGLGDNNGLF</sequence>
<comment type="function">
    <text evidence="21">Catalyzes the synthesis of dihydrouridine, a modified base found in the D-loop of most tRNAs. Specifically modifies U47 in cytoplasmic tRNAs. Catalyzes the synthesis of dihydrouridine in some mRNAs, thereby affecting their translation.</text>
</comment>
<dbReference type="PROSITE" id="PS00028">
    <property type="entry name" value="ZINC_FINGER_C2H2_1"/>
    <property type="match status" value="1"/>
</dbReference>
<dbReference type="FunFam" id="3.20.20.70:FF:000145">
    <property type="entry name" value="tRNA-dihydrouridine(47) synthase [NAD(P)(+)]"/>
    <property type="match status" value="1"/>
</dbReference>
<dbReference type="CDD" id="cd02801">
    <property type="entry name" value="DUS_like_FMN"/>
    <property type="match status" value="1"/>
</dbReference>
<evidence type="ECO:0000256" key="9">
    <source>
        <dbReference type="ARBA" id="ARBA00022643"/>
    </source>
</evidence>
<evidence type="ECO:0000256" key="11">
    <source>
        <dbReference type="ARBA" id="ARBA00022694"/>
    </source>
</evidence>
<dbReference type="GO" id="GO:0008270">
    <property type="term" value="F:zinc ion binding"/>
    <property type="evidence" value="ECO:0007669"/>
    <property type="project" value="UniProtKB-KW"/>
</dbReference>
<feature type="compositionally biased region" description="Acidic residues" evidence="27">
    <location>
        <begin position="591"/>
        <end position="606"/>
    </location>
</feature>
<evidence type="ECO:0000256" key="23">
    <source>
        <dbReference type="ARBA" id="ARBA00048342"/>
    </source>
</evidence>
<evidence type="ECO:0000256" key="22">
    <source>
        <dbReference type="ARBA" id="ARBA00048266"/>
    </source>
</evidence>
<keyword evidence="18" id="KW-0520">NAD</keyword>
<dbReference type="EMBL" id="NAJN01000011">
    <property type="protein sequence ID" value="TKA81920.1"/>
    <property type="molecule type" value="Genomic_DNA"/>
</dbReference>
<keyword evidence="12" id="KW-0479">Metal-binding</keyword>
<dbReference type="Pfam" id="PF01207">
    <property type="entry name" value="Dus"/>
    <property type="match status" value="2"/>
</dbReference>
<organism evidence="29 30">
    <name type="scientific">Cryomyces minteri</name>
    <dbReference type="NCBI Taxonomy" id="331657"/>
    <lineage>
        <taxon>Eukaryota</taxon>
        <taxon>Fungi</taxon>
        <taxon>Dikarya</taxon>
        <taxon>Ascomycota</taxon>
        <taxon>Pezizomycotina</taxon>
        <taxon>Dothideomycetes</taxon>
        <taxon>Dothideomycetes incertae sedis</taxon>
        <taxon>Cryomyces</taxon>
    </lineage>
</organism>
<dbReference type="InterPro" id="IPR013785">
    <property type="entry name" value="Aldolase_TIM"/>
</dbReference>
<comment type="catalytic activity">
    <reaction evidence="24">
        <text>a 5,6-dihydrouridine in mRNA + NADP(+) = a uridine in mRNA + NADPH + H(+)</text>
        <dbReference type="Rhea" id="RHEA:69855"/>
        <dbReference type="Rhea" id="RHEA-COMP:14658"/>
        <dbReference type="Rhea" id="RHEA-COMP:17789"/>
        <dbReference type="ChEBI" id="CHEBI:15378"/>
        <dbReference type="ChEBI" id="CHEBI:57783"/>
        <dbReference type="ChEBI" id="CHEBI:58349"/>
        <dbReference type="ChEBI" id="CHEBI:65315"/>
        <dbReference type="ChEBI" id="CHEBI:74443"/>
    </reaction>
    <physiologicalReaction direction="right-to-left" evidence="24">
        <dbReference type="Rhea" id="RHEA:69857"/>
    </physiologicalReaction>
</comment>
<dbReference type="InterPro" id="IPR013087">
    <property type="entry name" value="Znf_C2H2_type"/>
</dbReference>
<comment type="catalytic activity">
    <reaction evidence="22">
        <text>5,6-dihydrouridine(47) in tRNA + NAD(+) = uridine(47) in tRNA + NADH + H(+)</text>
        <dbReference type="Rhea" id="RHEA:53364"/>
        <dbReference type="Rhea" id="RHEA-COMP:13539"/>
        <dbReference type="Rhea" id="RHEA-COMP:13540"/>
        <dbReference type="ChEBI" id="CHEBI:15378"/>
        <dbReference type="ChEBI" id="CHEBI:57540"/>
        <dbReference type="ChEBI" id="CHEBI:57945"/>
        <dbReference type="ChEBI" id="CHEBI:65315"/>
        <dbReference type="ChEBI" id="CHEBI:74443"/>
        <dbReference type="EC" id="1.3.1.89"/>
    </reaction>
    <physiologicalReaction direction="right-to-left" evidence="22">
        <dbReference type="Rhea" id="RHEA:53366"/>
    </physiologicalReaction>
</comment>
<keyword evidence="14 26" id="KW-0863">Zinc-finger</keyword>
<dbReference type="InterPro" id="IPR036236">
    <property type="entry name" value="Znf_C2H2_sf"/>
</dbReference>
<feature type="region of interest" description="Disordered" evidence="27">
    <location>
        <begin position="882"/>
        <end position="910"/>
    </location>
</feature>
<evidence type="ECO:0000256" key="26">
    <source>
        <dbReference type="PROSITE-ProRule" id="PRU00042"/>
    </source>
</evidence>
<evidence type="ECO:0000256" key="5">
    <source>
        <dbReference type="ARBA" id="ARBA00012376"/>
    </source>
</evidence>
<keyword evidence="7" id="KW-0963">Cytoplasm</keyword>
<dbReference type="SMART" id="SM00355">
    <property type="entry name" value="ZnF_C2H2"/>
    <property type="match status" value="3"/>
</dbReference>
<comment type="caution">
    <text evidence="29">The sequence shown here is derived from an EMBL/GenBank/DDBJ whole genome shotgun (WGS) entry which is preliminary data.</text>
</comment>
<dbReference type="PROSITE" id="PS01136">
    <property type="entry name" value="UPF0034"/>
    <property type="match status" value="1"/>
</dbReference>
<evidence type="ECO:0000256" key="19">
    <source>
        <dbReference type="ARBA" id="ARBA00023242"/>
    </source>
</evidence>
<evidence type="ECO:0000256" key="12">
    <source>
        <dbReference type="ARBA" id="ARBA00022723"/>
    </source>
</evidence>
<name>A0A4U0XVX3_9PEZI</name>
<dbReference type="GO" id="GO:0050660">
    <property type="term" value="F:flavin adenine dinucleotide binding"/>
    <property type="evidence" value="ECO:0007669"/>
    <property type="project" value="InterPro"/>
</dbReference>
<evidence type="ECO:0000256" key="4">
    <source>
        <dbReference type="ARBA" id="ARBA00005451"/>
    </source>
</evidence>
<keyword evidence="19" id="KW-0539">Nucleus</keyword>
<dbReference type="GO" id="GO:0006397">
    <property type="term" value="P:mRNA processing"/>
    <property type="evidence" value="ECO:0007669"/>
    <property type="project" value="UniProtKB-KW"/>
</dbReference>
<evidence type="ECO:0000256" key="7">
    <source>
        <dbReference type="ARBA" id="ARBA00022490"/>
    </source>
</evidence>
<comment type="subcellular location">
    <subcellularLocation>
        <location evidence="3">Cytoplasm</location>
    </subcellularLocation>
    <subcellularLocation>
        <location evidence="2">Nucleus</location>
    </subcellularLocation>
</comment>
<keyword evidence="8" id="KW-0285">Flavoprotein</keyword>
<evidence type="ECO:0000256" key="14">
    <source>
        <dbReference type="ARBA" id="ARBA00022771"/>
    </source>
</evidence>
<feature type="compositionally biased region" description="Polar residues" evidence="27">
    <location>
        <begin position="951"/>
        <end position="982"/>
    </location>
</feature>
<evidence type="ECO:0000256" key="8">
    <source>
        <dbReference type="ARBA" id="ARBA00022630"/>
    </source>
</evidence>
<keyword evidence="30" id="KW-1185">Reference proteome</keyword>
<evidence type="ECO:0000256" key="3">
    <source>
        <dbReference type="ARBA" id="ARBA00004496"/>
    </source>
</evidence>
<protein>
    <recommendedName>
        <fullName evidence="6">tRNA-dihydrouridine(47) synthase [NAD(P)(+)]</fullName>
        <ecNumber evidence="5">1.3.1.89</ecNumber>
    </recommendedName>
    <alternativeName>
        <fullName evidence="20">tRNA-dihydrouridine synthase 3</fullName>
    </alternativeName>
</protein>
<evidence type="ECO:0000256" key="21">
    <source>
        <dbReference type="ARBA" id="ARBA00045934"/>
    </source>
</evidence>
<dbReference type="PANTHER" id="PTHR45846:SF1">
    <property type="entry name" value="TRNA-DIHYDROURIDINE(47) SYNTHASE [NAD(P)(+)]-LIKE"/>
    <property type="match status" value="1"/>
</dbReference>
<dbReference type="SUPFAM" id="SSF57667">
    <property type="entry name" value="beta-beta-alpha zinc fingers"/>
    <property type="match status" value="1"/>
</dbReference>
<keyword evidence="10" id="KW-0507">mRNA processing</keyword>
<comment type="cofactor">
    <cofactor evidence="1">
        <name>FMN</name>
        <dbReference type="ChEBI" id="CHEBI:58210"/>
    </cofactor>
</comment>
<feature type="region of interest" description="Disordered" evidence="27">
    <location>
        <begin position="528"/>
        <end position="679"/>
    </location>
</feature>
<feature type="region of interest" description="Disordered" evidence="27">
    <location>
        <begin position="790"/>
        <end position="867"/>
    </location>
</feature>
<feature type="compositionally biased region" description="Polar residues" evidence="27">
    <location>
        <begin position="636"/>
        <end position="663"/>
    </location>
</feature>
<dbReference type="Proteomes" id="UP000308768">
    <property type="component" value="Unassembled WGS sequence"/>
</dbReference>
<evidence type="ECO:0000256" key="10">
    <source>
        <dbReference type="ARBA" id="ARBA00022664"/>
    </source>
</evidence>
<keyword evidence="11" id="KW-0819">tRNA processing</keyword>
<evidence type="ECO:0000256" key="18">
    <source>
        <dbReference type="ARBA" id="ARBA00023027"/>
    </source>
</evidence>
<comment type="similarity">
    <text evidence="4">Belongs to the Dus family. Dus3 subfamily.</text>
</comment>
<keyword evidence="15" id="KW-0862">Zinc</keyword>
<evidence type="ECO:0000256" key="20">
    <source>
        <dbReference type="ARBA" id="ARBA00031322"/>
    </source>
</evidence>
<evidence type="ECO:0000259" key="28">
    <source>
        <dbReference type="PROSITE" id="PS50157"/>
    </source>
</evidence>
<dbReference type="SUPFAM" id="SSF51395">
    <property type="entry name" value="FMN-linked oxidoreductases"/>
    <property type="match status" value="1"/>
</dbReference>
<feature type="compositionally biased region" description="Low complexity" evidence="27">
    <location>
        <begin position="809"/>
        <end position="835"/>
    </location>
</feature>
<evidence type="ECO:0000256" key="17">
    <source>
        <dbReference type="ARBA" id="ARBA00023002"/>
    </source>
</evidence>
<dbReference type="GO" id="GO:0005737">
    <property type="term" value="C:cytoplasm"/>
    <property type="evidence" value="ECO:0007669"/>
    <property type="project" value="UniProtKB-SubCell"/>
</dbReference>
<evidence type="ECO:0000256" key="2">
    <source>
        <dbReference type="ARBA" id="ARBA00004123"/>
    </source>
</evidence>
<accession>A0A4U0XVX3</accession>
<dbReference type="PANTHER" id="PTHR45846">
    <property type="entry name" value="TRNA-DIHYDROURIDINE(47) SYNTHASE [NAD(P)(+)]-LIKE"/>
    <property type="match status" value="1"/>
</dbReference>
<feature type="domain" description="C2H2-type" evidence="28">
    <location>
        <begin position="1090"/>
        <end position="1120"/>
    </location>
</feature>
<feature type="region of interest" description="Disordered" evidence="27">
    <location>
        <begin position="929"/>
        <end position="1007"/>
    </location>
</feature>
<gene>
    <name evidence="29" type="ORF">B0A49_00153</name>
</gene>
<dbReference type="AlphaFoldDB" id="A0A4U0XVX3"/>
<evidence type="ECO:0000256" key="27">
    <source>
        <dbReference type="SAM" id="MobiDB-lite"/>
    </source>
</evidence>
<feature type="compositionally biased region" description="Polar residues" evidence="27">
    <location>
        <begin position="790"/>
        <end position="803"/>
    </location>
</feature>
<dbReference type="PROSITE" id="PS50157">
    <property type="entry name" value="ZINC_FINGER_C2H2_2"/>
    <property type="match status" value="2"/>
</dbReference>
<evidence type="ECO:0000313" key="29">
    <source>
        <dbReference type="EMBL" id="TKA81920.1"/>
    </source>
</evidence>
<evidence type="ECO:0000313" key="30">
    <source>
        <dbReference type="Proteomes" id="UP000308768"/>
    </source>
</evidence>
<comment type="catalytic activity">
    <reaction evidence="23">
        <text>a 5,6-dihydrouridine in mRNA + NAD(+) = a uridine in mRNA + NADH + H(+)</text>
        <dbReference type="Rhea" id="RHEA:69851"/>
        <dbReference type="Rhea" id="RHEA-COMP:14658"/>
        <dbReference type="Rhea" id="RHEA-COMP:17789"/>
        <dbReference type="ChEBI" id="CHEBI:15378"/>
        <dbReference type="ChEBI" id="CHEBI:57540"/>
        <dbReference type="ChEBI" id="CHEBI:57945"/>
        <dbReference type="ChEBI" id="CHEBI:65315"/>
        <dbReference type="ChEBI" id="CHEBI:74443"/>
    </reaction>
    <physiologicalReaction direction="right-to-left" evidence="23">
        <dbReference type="Rhea" id="RHEA:69853"/>
    </physiologicalReaction>
</comment>
<feature type="compositionally biased region" description="Polar residues" evidence="27">
    <location>
        <begin position="836"/>
        <end position="862"/>
    </location>
</feature>
<evidence type="ECO:0000256" key="13">
    <source>
        <dbReference type="ARBA" id="ARBA00022737"/>
    </source>
</evidence>
<reference evidence="29 30" key="1">
    <citation type="submission" date="2017-03" db="EMBL/GenBank/DDBJ databases">
        <title>Genomes of endolithic fungi from Antarctica.</title>
        <authorList>
            <person name="Coleine C."/>
            <person name="Masonjones S."/>
            <person name="Stajich J.E."/>
        </authorList>
    </citation>
    <scope>NUCLEOTIDE SEQUENCE [LARGE SCALE GENOMIC DNA]</scope>
    <source>
        <strain evidence="29 30">CCFEE 5187</strain>
    </source>
</reference>
<dbReference type="GO" id="GO:0005634">
    <property type="term" value="C:nucleus"/>
    <property type="evidence" value="ECO:0007669"/>
    <property type="project" value="UniProtKB-SubCell"/>
</dbReference>